<reference evidence="2" key="1">
    <citation type="submission" date="2023-03" db="EMBL/GenBank/DDBJ databases">
        <authorList>
            <person name="Pothier F. J."/>
        </authorList>
    </citation>
    <scope>NUCLEOTIDE SEQUENCE</scope>
    <source>
        <strain evidence="2">DAPP-PG 215</strain>
    </source>
</reference>
<accession>A0AAV1BQ70</accession>
<dbReference type="AlphaFoldDB" id="A0AAV1BQ70"/>
<proteinExistence type="predicted"/>
<dbReference type="EMBL" id="OX458335">
    <property type="protein sequence ID" value="CAI8910238.1"/>
    <property type="molecule type" value="Genomic_DNA"/>
</dbReference>
<organism evidence="2 3">
    <name type="scientific">Pseudomonas syringae pv. tomato</name>
    <dbReference type="NCBI Taxonomy" id="323"/>
    <lineage>
        <taxon>Bacteria</taxon>
        <taxon>Pseudomonadati</taxon>
        <taxon>Pseudomonadota</taxon>
        <taxon>Gammaproteobacteria</taxon>
        <taxon>Pseudomonadales</taxon>
        <taxon>Pseudomonadaceae</taxon>
        <taxon>Pseudomonas</taxon>
    </lineage>
</organism>
<keyword evidence="1" id="KW-0233">DNA recombination</keyword>
<dbReference type="GO" id="GO:0003677">
    <property type="term" value="F:DNA binding"/>
    <property type="evidence" value="ECO:0007669"/>
    <property type="project" value="InterPro"/>
</dbReference>
<dbReference type="SUPFAM" id="SSF56349">
    <property type="entry name" value="DNA breaking-rejoining enzymes"/>
    <property type="match status" value="1"/>
</dbReference>
<evidence type="ECO:0000313" key="2">
    <source>
        <dbReference type="EMBL" id="CAI8910238.1"/>
    </source>
</evidence>
<dbReference type="Gene3D" id="1.10.443.10">
    <property type="entry name" value="Intergrase catalytic core"/>
    <property type="match status" value="1"/>
</dbReference>
<dbReference type="Proteomes" id="UP001177000">
    <property type="component" value="Chromosome"/>
</dbReference>
<gene>
    <name evidence="2" type="ORF">DAPPPG215_18505</name>
</gene>
<sequence>MRLIKPALDALQKLRALTQKTRPHHVDIVERDNRTVRQHKLHFVFLNASSGEPHVSDFTIRDRFFKTHLEHAGVRYRGPGQCRHTYASQMLSSGVASIDWSAEQMGHTDGNMIHKHYGTWINEDGPDVIGMLEHALKL</sequence>
<dbReference type="GO" id="GO:0006310">
    <property type="term" value="P:DNA recombination"/>
    <property type="evidence" value="ECO:0007669"/>
    <property type="project" value="UniProtKB-KW"/>
</dbReference>
<evidence type="ECO:0000313" key="3">
    <source>
        <dbReference type="Proteomes" id="UP001177000"/>
    </source>
</evidence>
<dbReference type="InterPro" id="IPR013762">
    <property type="entry name" value="Integrase-like_cat_sf"/>
</dbReference>
<name>A0AAV1BQ70_PSEUB</name>
<dbReference type="InterPro" id="IPR011010">
    <property type="entry name" value="DNA_brk_join_enz"/>
</dbReference>
<evidence type="ECO:0000256" key="1">
    <source>
        <dbReference type="ARBA" id="ARBA00023172"/>
    </source>
</evidence>
<dbReference type="GO" id="GO:0015074">
    <property type="term" value="P:DNA integration"/>
    <property type="evidence" value="ECO:0007669"/>
    <property type="project" value="InterPro"/>
</dbReference>
<protein>
    <submittedName>
        <fullName evidence="2">Phage integrase, site-specific tyrosine recombinase</fullName>
    </submittedName>
</protein>